<sequence length="351" mass="41308">MSYSKGYEPSDFYSSIENSEKDIQPDPINPINSDYQFLENDGKDSFEIDNLKKFIRNHVSKLSLILARINEINDIKLKNYSKYQEQSNFINDENILRKFINDYKSKWLKTEMRLKILEKKKLNYQLELLTVLKKDLHNDNVIFDGAFVKSDIFSYLDSHFEAKNQNKEKSFFNCENLEPESVMSLEHGIKNHELNQNNNNNNYDKSSYSDSKLSINKNGTVIHNDLINSQTQKASSLLNVYENEELPTRYIIKNIRIKIFRIVYLTILKIFLFFYPPIKPTKDEKSFYLKKILFSIFLACAMYYSVAYYDTPSKVPEMKESLVKNDQFFDSILSKLDKVWIALTSLISGFL</sequence>
<comment type="caution">
    <text evidence="3">The sequence shown here is derived from an EMBL/GenBank/DDBJ whole genome shotgun (WGS) entry which is preliminary data.</text>
</comment>
<evidence type="ECO:0000313" key="4">
    <source>
        <dbReference type="Proteomes" id="UP000276133"/>
    </source>
</evidence>
<organism evidence="3 4">
    <name type="scientific">Brachionus plicatilis</name>
    <name type="common">Marine rotifer</name>
    <name type="synonym">Brachionus muelleri</name>
    <dbReference type="NCBI Taxonomy" id="10195"/>
    <lineage>
        <taxon>Eukaryota</taxon>
        <taxon>Metazoa</taxon>
        <taxon>Spiralia</taxon>
        <taxon>Gnathifera</taxon>
        <taxon>Rotifera</taxon>
        <taxon>Eurotatoria</taxon>
        <taxon>Monogononta</taxon>
        <taxon>Pseudotrocha</taxon>
        <taxon>Ploima</taxon>
        <taxon>Brachionidae</taxon>
        <taxon>Brachionus</taxon>
    </lineage>
</organism>
<keyword evidence="2" id="KW-0812">Transmembrane</keyword>
<reference evidence="3 4" key="1">
    <citation type="journal article" date="2018" name="Sci. Rep.">
        <title>Genomic signatures of local adaptation to the degree of environmental predictability in rotifers.</title>
        <authorList>
            <person name="Franch-Gras L."/>
            <person name="Hahn C."/>
            <person name="Garcia-Roger E.M."/>
            <person name="Carmona M.J."/>
            <person name="Serra M."/>
            <person name="Gomez A."/>
        </authorList>
    </citation>
    <scope>NUCLEOTIDE SEQUENCE [LARGE SCALE GENOMIC DNA]</scope>
    <source>
        <strain evidence="3">HYR1</strain>
    </source>
</reference>
<name>A0A3M7R0M4_BRAPC</name>
<dbReference type="EMBL" id="REGN01004524">
    <property type="protein sequence ID" value="RNA17140.1"/>
    <property type="molecule type" value="Genomic_DNA"/>
</dbReference>
<evidence type="ECO:0000313" key="3">
    <source>
        <dbReference type="EMBL" id="RNA17140.1"/>
    </source>
</evidence>
<feature type="region of interest" description="Disordered" evidence="1">
    <location>
        <begin position="1"/>
        <end position="27"/>
    </location>
</feature>
<protein>
    <submittedName>
        <fullName evidence="3">Uncharacterized protein</fullName>
    </submittedName>
</protein>
<dbReference type="AlphaFoldDB" id="A0A3M7R0M4"/>
<accession>A0A3M7R0M4</accession>
<keyword evidence="2" id="KW-1133">Transmembrane helix</keyword>
<keyword evidence="2" id="KW-0472">Membrane</keyword>
<evidence type="ECO:0000256" key="1">
    <source>
        <dbReference type="SAM" id="MobiDB-lite"/>
    </source>
</evidence>
<dbReference type="Proteomes" id="UP000276133">
    <property type="component" value="Unassembled WGS sequence"/>
</dbReference>
<feature type="transmembrane region" description="Helical" evidence="2">
    <location>
        <begin position="288"/>
        <end position="309"/>
    </location>
</feature>
<keyword evidence="4" id="KW-1185">Reference proteome</keyword>
<gene>
    <name evidence="3" type="ORF">BpHYR1_004107</name>
</gene>
<evidence type="ECO:0000256" key="2">
    <source>
        <dbReference type="SAM" id="Phobius"/>
    </source>
</evidence>
<proteinExistence type="predicted"/>
<dbReference type="OrthoDB" id="10626907at2759"/>
<feature type="transmembrane region" description="Helical" evidence="2">
    <location>
        <begin position="259"/>
        <end position="276"/>
    </location>
</feature>